<feature type="compositionally biased region" description="Polar residues" evidence="1">
    <location>
        <begin position="111"/>
        <end position="123"/>
    </location>
</feature>
<name>A0A3N4HDM6_ASCIM</name>
<dbReference type="STRING" id="1160509.A0A3N4HDM6"/>
<feature type="region of interest" description="Disordered" evidence="1">
    <location>
        <begin position="359"/>
        <end position="423"/>
    </location>
</feature>
<reference evidence="3 4" key="1">
    <citation type="journal article" date="2018" name="Nat. Ecol. Evol.">
        <title>Pezizomycetes genomes reveal the molecular basis of ectomycorrhizal truffle lifestyle.</title>
        <authorList>
            <person name="Murat C."/>
            <person name="Payen T."/>
            <person name="Noel B."/>
            <person name="Kuo A."/>
            <person name="Morin E."/>
            <person name="Chen J."/>
            <person name="Kohler A."/>
            <person name="Krizsan K."/>
            <person name="Balestrini R."/>
            <person name="Da Silva C."/>
            <person name="Montanini B."/>
            <person name="Hainaut M."/>
            <person name="Levati E."/>
            <person name="Barry K.W."/>
            <person name="Belfiori B."/>
            <person name="Cichocki N."/>
            <person name="Clum A."/>
            <person name="Dockter R.B."/>
            <person name="Fauchery L."/>
            <person name="Guy J."/>
            <person name="Iotti M."/>
            <person name="Le Tacon F."/>
            <person name="Lindquist E.A."/>
            <person name="Lipzen A."/>
            <person name="Malagnac F."/>
            <person name="Mello A."/>
            <person name="Molinier V."/>
            <person name="Miyauchi S."/>
            <person name="Poulain J."/>
            <person name="Riccioni C."/>
            <person name="Rubini A."/>
            <person name="Sitrit Y."/>
            <person name="Splivallo R."/>
            <person name="Traeger S."/>
            <person name="Wang M."/>
            <person name="Zifcakova L."/>
            <person name="Wipf D."/>
            <person name="Zambonelli A."/>
            <person name="Paolocci F."/>
            <person name="Nowrousian M."/>
            <person name="Ottonello S."/>
            <person name="Baldrian P."/>
            <person name="Spatafora J.W."/>
            <person name="Henrissat B."/>
            <person name="Nagy L.G."/>
            <person name="Aury J.M."/>
            <person name="Wincker P."/>
            <person name="Grigoriev I.V."/>
            <person name="Bonfante P."/>
            <person name="Martin F.M."/>
        </authorList>
    </citation>
    <scope>NUCLEOTIDE SEQUENCE [LARGE SCALE GENOMIC DNA]</scope>
    <source>
        <strain evidence="3 4">RN42</strain>
    </source>
</reference>
<feature type="compositionally biased region" description="Low complexity" evidence="1">
    <location>
        <begin position="186"/>
        <end position="202"/>
    </location>
</feature>
<dbReference type="AlphaFoldDB" id="A0A3N4HDM6"/>
<gene>
    <name evidence="3" type="ORF">BJ508DRAFT_315694</name>
</gene>
<feature type="region of interest" description="Disordered" evidence="1">
    <location>
        <begin position="34"/>
        <end position="151"/>
    </location>
</feature>
<keyword evidence="4" id="KW-1185">Reference proteome</keyword>
<feature type="region of interest" description="Disordered" evidence="1">
    <location>
        <begin position="171"/>
        <end position="334"/>
    </location>
</feature>
<protein>
    <recommendedName>
        <fullName evidence="2">DUF6532 domain-containing protein</fullName>
    </recommendedName>
</protein>
<feature type="compositionally biased region" description="Pro residues" evidence="1">
    <location>
        <begin position="82"/>
        <end position="93"/>
    </location>
</feature>
<organism evidence="3 4">
    <name type="scientific">Ascobolus immersus RN42</name>
    <dbReference type="NCBI Taxonomy" id="1160509"/>
    <lineage>
        <taxon>Eukaryota</taxon>
        <taxon>Fungi</taxon>
        <taxon>Dikarya</taxon>
        <taxon>Ascomycota</taxon>
        <taxon>Pezizomycotina</taxon>
        <taxon>Pezizomycetes</taxon>
        <taxon>Pezizales</taxon>
        <taxon>Ascobolaceae</taxon>
        <taxon>Ascobolus</taxon>
    </lineage>
</organism>
<feature type="domain" description="DUF6532" evidence="2">
    <location>
        <begin position="444"/>
        <end position="627"/>
    </location>
</feature>
<sequence length="713" mass="79410">MLQLPTQHHRHFSTTRYPTQTTLDVLPGLLDTGLRKNSAKPLPGPGYRHPEYQITMAPSGKGKRAKRTRSQKEADTIDATTPPQPTPTPPTKPVPKSTRKRSATARGVSTVPDNQEAPGSNEKQPAKKKRVIPRAPEPPVFLPSWSKKKLQAESSKYALAIAKYNDELALSLRDQSSSEDEENQEQVEPTPSESTEPTRLPTEPLPTEPTPTDPTPTDPLPQHDNPGNPQHTWVHPMDAQLDHSTSPQVVMDTSTAPQPMASSPPTNPRTEFLDNYVSSDEEDDFGLKEKDGDDTEQGQDDGDFLHSQPDFDDSLVDPALRMPPPPQHPLPDQQVRSTHFTSITGMEQTSALYKRLSATPAPHTAAATPQPSTSSDQVHTDESVDLPGGASVPTGGLQRASSTTPSPAGAQVGNEEKKRKSRAISGLITPNQVLIYEDPEVVTQIWRTICFKSPFPDNSKVQRKMSTRYRDIWINRALAHKVTAHFDFPAIAALAKKSEQIFRSFHEHSRPFIVKHYLKNDPDDRVLVATLLEHNRFASNPKFHAATPKVILQTAFTAPQIVNFICTFFYDNGKTPGRYIDAEHLQNLMNGVFLCFITSTLQLALNALLTRSTFQTAVHRNYYAFWMERWEILNKRNLAADIVVSIGKQVRLKAKAIRLNSSSYALPAQLDDDDEEEEDDQDHIDVVKQALAEIDKENQSLVKAQSKGRKKQK</sequence>
<feature type="compositionally biased region" description="Low complexity" evidence="1">
    <location>
        <begin position="359"/>
        <end position="375"/>
    </location>
</feature>
<evidence type="ECO:0000313" key="3">
    <source>
        <dbReference type="EMBL" id="RPA71346.1"/>
    </source>
</evidence>
<evidence type="ECO:0000259" key="2">
    <source>
        <dbReference type="Pfam" id="PF20149"/>
    </source>
</evidence>
<feature type="compositionally biased region" description="Pro residues" evidence="1">
    <location>
        <begin position="203"/>
        <end position="219"/>
    </location>
</feature>
<accession>A0A3N4HDM6</accession>
<dbReference type="EMBL" id="ML119940">
    <property type="protein sequence ID" value="RPA71346.1"/>
    <property type="molecule type" value="Genomic_DNA"/>
</dbReference>
<dbReference type="Pfam" id="PF20149">
    <property type="entry name" value="DUF6532"/>
    <property type="match status" value="1"/>
</dbReference>
<dbReference type="Proteomes" id="UP000275078">
    <property type="component" value="Unassembled WGS sequence"/>
</dbReference>
<proteinExistence type="predicted"/>
<evidence type="ECO:0000313" key="4">
    <source>
        <dbReference type="Proteomes" id="UP000275078"/>
    </source>
</evidence>
<dbReference type="InterPro" id="IPR045341">
    <property type="entry name" value="DUF6532"/>
</dbReference>
<evidence type="ECO:0000256" key="1">
    <source>
        <dbReference type="SAM" id="MobiDB-lite"/>
    </source>
</evidence>
<feature type="compositionally biased region" description="Polar residues" evidence="1">
    <location>
        <begin position="242"/>
        <end position="264"/>
    </location>
</feature>
<feature type="compositionally biased region" description="Acidic residues" evidence="1">
    <location>
        <begin position="292"/>
        <end position="302"/>
    </location>
</feature>